<dbReference type="Proteomes" id="UP001249851">
    <property type="component" value="Unassembled WGS sequence"/>
</dbReference>
<keyword evidence="1 2" id="KW-0833">Ubl conjugation pathway</keyword>
<feature type="region of interest" description="Disordered" evidence="3">
    <location>
        <begin position="62"/>
        <end position="90"/>
    </location>
</feature>
<comment type="caution">
    <text evidence="5">The sequence shown here is derived from an EMBL/GenBank/DDBJ whole genome shotgun (WGS) entry which is preliminary data.</text>
</comment>
<evidence type="ECO:0000256" key="1">
    <source>
        <dbReference type="ARBA" id="ARBA00022786"/>
    </source>
</evidence>
<dbReference type="InterPro" id="IPR000569">
    <property type="entry name" value="HECT_dom"/>
</dbReference>
<sequence>MKVFYQLLYADKNKVNTLPGSDEPFTLKRYKEEMDKPYSRITFYLCSSSYYFDSVLGDFDLDSDSDEPSEKTPEFPPIQSNSNGNNNSLENQAQTNFVQSTQTNDQCDIPDPSPKLSCNAMTAIAQALTGYQQKKVLREQIAALSAQLLSTDVKRITIRRKFLWQDLKSAMSTKIQPKSTLRVAFSGEPAVDDGELLMIVSEKFFKNGKPVNSTVAKAAGDFKACGAVMGMSLLQGGQAPNFLAADVASYLVGDPLCPAHNQDPVLRRAAETLSSATTDEQVRTTWPSDVVLDVLESISYTGIPQKGALTEVQPLSNKMESGLDDCGILNHIRRNTQFWTPVFASENFFTVTADKFQDNMTVNFSESQIRKDAEITTSSIEGVSLMDLIKWMTGASQIPPRGFPLKFTVKFVHGCTAGCCGQPTASTCDITFKLPVHINTEQNMEDMITSAVKESYGFGLI</sequence>
<reference evidence="5" key="2">
    <citation type="journal article" date="2023" name="Science">
        <title>Genomic signatures of disease resistance in endangered staghorn corals.</title>
        <authorList>
            <person name="Vollmer S.V."/>
            <person name="Selwyn J.D."/>
            <person name="Despard B.A."/>
            <person name="Roesel C.L."/>
        </authorList>
    </citation>
    <scope>NUCLEOTIDE SEQUENCE</scope>
    <source>
        <strain evidence="5">K2</strain>
    </source>
</reference>
<dbReference type="SUPFAM" id="SSF56204">
    <property type="entry name" value="Hect, E3 ligase catalytic domain"/>
    <property type="match status" value="1"/>
</dbReference>
<dbReference type="EMBL" id="JARQWQ010000013">
    <property type="protein sequence ID" value="KAK2568083.1"/>
    <property type="molecule type" value="Genomic_DNA"/>
</dbReference>
<dbReference type="Pfam" id="PF00632">
    <property type="entry name" value="HECT"/>
    <property type="match status" value="1"/>
</dbReference>
<dbReference type="PROSITE" id="PS50237">
    <property type="entry name" value="HECT"/>
    <property type="match status" value="1"/>
</dbReference>
<dbReference type="Gene3D" id="3.30.2410.10">
    <property type="entry name" value="Hect, E3 ligase catalytic domain"/>
    <property type="match status" value="1"/>
</dbReference>
<feature type="active site" description="Glycyl thioester intermediate" evidence="2">
    <location>
        <position position="428"/>
    </location>
</feature>
<name>A0AAD9VB68_ACRCE</name>
<dbReference type="Gene3D" id="3.90.1750.10">
    <property type="entry name" value="Hect, E3 ligase catalytic domains"/>
    <property type="match status" value="1"/>
</dbReference>
<accession>A0AAD9VB68</accession>
<evidence type="ECO:0000259" key="4">
    <source>
        <dbReference type="PROSITE" id="PS50237"/>
    </source>
</evidence>
<dbReference type="GO" id="GO:0004842">
    <property type="term" value="F:ubiquitin-protein transferase activity"/>
    <property type="evidence" value="ECO:0007669"/>
    <property type="project" value="InterPro"/>
</dbReference>
<protein>
    <recommendedName>
        <fullName evidence="4">HECT domain-containing protein</fullName>
    </recommendedName>
</protein>
<keyword evidence="6" id="KW-1185">Reference proteome</keyword>
<dbReference type="InterPro" id="IPR035983">
    <property type="entry name" value="Hect_E3_ubiquitin_ligase"/>
</dbReference>
<feature type="domain" description="HECT" evidence="4">
    <location>
        <begin position="388"/>
        <end position="461"/>
    </location>
</feature>
<evidence type="ECO:0000313" key="6">
    <source>
        <dbReference type="Proteomes" id="UP001249851"/>
    </source>
</evidence>
<reference evidence="5" key="1">
    <citation type="journal article" date="2023" name="G3 (Bethesda)">
        <title>Whole genome assembly and annotation of the endangered Caribbean coral Acropora cervicornis.</title>
        <authorList>
            <person name="Selwyn J.D."/>
            <person name="Vollmer S.V."/>
        </authorList>
    </citation>
    <scope>NUCLEOTIDE SEQUENCE</scope>
    <source>
        <strain evidence="5">K2</strain>
    </source>
</reference>
<evidence type="ECO:0000256" key="3">
    <source>
        <dbReference type="SAM" id="MobiDB-lite"/>
    </source>
</evidence>
<proteinExistence type="predicted"/>
<dbReference type="AlphaFoldDB" id="A0AAD9VB68"/>
<gene>
    <name evidence="5" type="ORF">P5673_008009</name>
</gene>
<evidence type="ECO:0000313" key="5">
    <source>
        <dbReference type="EMBL" id="KAK2568083.1"/>
    </source>
</evidence>
<organism evidence="5 6">
    <name type="scientific">Acropora cervicornis</name>
    <name type="common">Staghorn coral</name>
    <dbReference type="NCBI Taxonomy" id="6130"/>
    <lineage>
        <taxon>Eukaryota</taxon>
        <taxon>Metazoa</taxon>
        <taxon>Cnidaria</taxon>
        <taxon>Anthozoa</taxon>
        <taxon>Hexacorallia</taxon>
        <taxon>Scleractinia</taxon>
        <taxon>Astrocoeniina</taxon>
        <taxon>Acroporidae</taxon>
        <taxon>Acropora</taxon>
    </lineage>
</organism>
<evidence type="ECO:0000256" key="2">
    <source>
        <dbReference type="PROSITE-ProRule" id="PRU00104"/>
    </source>
</evidence>